<keyword evidence="2" id="KW-1185">Reference proteome</keyword>
<evidence type="ECO:0000313" key="2">
    <source>
        <dbReference type="Proteomes" id="UP001060085"/>
    </source>
</evidence>
<dbReference type="Proteomes" id="UP001060085">
    <property type="component" value="Linkage Group LG02"/>
</dbReference>
<comment type="caution">
    <text evidence="1">The sequence shown here is derived from an EMBL/GenBank/DDBJ whole genome shotgun (WGS) entry which is preliminary data.</text>
</comment>
<sequence>MVLVFSSTTPTGITIGIAISKSYNEYSPKALIVQGSLNLTSAGILIYMALVDLLATDFMNPKLLSNFKLQLGTNLALLFVARWTSNRPELIREENMIWKNVSTNAQVSSAAGKSERIKTHQRSFYALNLKEHVMQQWGSTDKVRIPKTRPSEPSSDIP</sequence>
<evidence type="ECO:0000313" key="1">
    <source>
        <dbReference type="EMBL" id="KAI5678259.1"/>
    </source>
</evidence>
<gene>
    <name evidence="1" type="ORF">M9H77_09209</name>
</gene>
<reference evidence="2" key="1">
    <citation type="journal article" date="2023" name="Nat. Plants">
        <title>Single-cell RNA sequencing provides a high-resolution roadmap for understanding the multicellular compartmentation of specialized metabolism.</title>
        <authorList>
            <person name="Sun S."/>
            <person name="Shen X."/>
            <person name="Li Y."/>
            <person name="Li Y."/>
            <person name="Wang S."/>
            <person name="Li R."/>
            <person name="Zhang H."/>
            <person name="Shen G."/>
            <person name="Guo B."/>
            <person name="Wei J."/>
            <person name="Xu J."/>
            <person name="St-Pierre B."/>
            <person name="Chen S."/>
            <person name="Sun C."/>
        </authorList>
    </citation>
    <scope>NUCLEOTIDE SEQUENCE [LARGE SCALE GENOMIC DNA]</scope>
</reference>
<organism evidence="1 2">
    <name type="scientific">Catharanthus roseus</name>
    <name type="common">Madagascar periwinkle</name>
    <name type="synonym">Vinca rosea</name>
    <dbReference type="NCBI Taxonomy" id="4058"/>
    <lineage>
        <taxon>Eukaryota</taxon>
        <taxon>Viridiplantae</taxon>
        <taxon>Streptophyta</taxon>
        <taxon>Embryophyta</taxon>
        <taxon>Tracheophyta</taxon>
        <taxon>Spermatophyta</taxon>
        <taxon>Magnoliopsida</taxon>
        <taxon>eudicotyledons</taxon>
        <taxon>Gunneridae</taxon>
        <taxon>Pentapetalae</taxon>
        <taxon>asterids</taxon>
        <taxon>lamiids</taxon>
        <taxon>Gentianales</taxon>
        <taxon>Apocynaceae</taxon>
        <taxon>Rauvolfioideae</taxon>
        <taxon>Vinceae</taxon>
        <taxon>Catharanthinae</taxon>
        <taxon>Catharanthus</taxon>
    </lineage>
</organism>
<proteinExistence type="predicted"/>
<accession>A0ACC0BZY1</accession>
<dbReference type="EMBL" id="CM044702">
    <property type="protein sequence ID" value="KAI5678259.1"/>
    <property type="molecule type" value="Genomic_DNA"/>
</dbReference>
<protein>
    <submittedName>
        <fullName evidence="1">Uncharacterized protein</fullName>
    </submittedName>
</protein>
<name>A0ACC0BZY1_CATRO</name>